<feature type="compositionally biased region" description="Polar residues" evidence="1">
    <location>
        <begin position="84"/>
        <end position="95"/>
    </location>
</feature>
<evidence type="ECO:0000256" key="1">
    <source>
        <dbReference type="SAM" id="MobiDB-lite"/>
    </source>
</evidence>
<dbReference type="PANTHER" id="PTHR10438">
    <property type="entry name" value="THIOREDOXIN"/>
    <property type="match status" value="1"/>
</dbReference>
<accession>A0A7S1D9Q3</accession>
<dbReference type="PANTHER" id="PTHR10438:SF468">
    <property type="entry name" value="THIOREDOXIN-1-RELATED"/>
    <property type="match status" value="1"/>
</dbReference>
<dbReference type="AlphaFoldDB" id="A0A7S1D9Q3"/>
<reference evidence="4" key="1">
    <citation type="submission" date="2021-01" db="EMBL/GenBank/DDBJ databases">
        <authorList>
            <person name="Corre E."/>
            <person name="Pelletier E."/>
            <person name="Niang G."/>
            <person name="Scheremetjew M."/>
            <person name="Finn R."/>
            <person name="Kale V."/>
            <person name="Holt S."/>
            <person name="Cochrane G."/>
            <person name="Meng A."/>
            <person name="Brown T."/>
            <person name="Cohen L."/>
        </authorList>
    </citation>
    <scope>NUCLEOTIDE SEQUENCE</scope>
    <source>
        <strain evidence="4">ECT3854</strain>
    </source>
</reference>
<dbReference type="Gene3D" id="3.40.30.10">
    <property type="entry name" value="Glutaredoxin"/>
    <property type="match status" value="1"/>
</dbReference>
<dbReference type="EMBL" id="HBFW01021111">
    <property type="protein sequence ID" value="CAD8942522.1"/>
    <property type="molecule type" value="Transcribed_RNA"/>
</dbReference>
<evidence type="ECO:0000256" key="2">
    <source>
        <dbReference type="SAM" id="Phobius"/>
    </source>
</evidence>
<keyword evidence="2" id="KW-1133">Transmembrane helix</keyword>
<dbReference type="InterPro" id="IPR013766">
    <property type="entry name" value="Thioredoxin_domain"/>
</dbReference>
<dbReference type="PROSITE" id="PS51352">
    <property type="entry name" value="THIOREDOXIN_2"/>
    <property type="match status" value="1"/>
</dbReference>
<dbReference type="InterPro" id="IPR050620">
    <property type="entry name" value="Thioredoxin_H-type-like"/>
</dbReference>
<feature type="compositionally biased region" description="Low complexity" evidence="1">
    <location>
        <begin position="96"/>
        <end position="106"/>
    </location>
</feature>
<sequence length="222" mass="23646">MSVCCIGGVCIPYTAILPVILLGLKWIVEKLTSMGLLPKSIQGWLGPGTTATKSSSCCASSTTCGKSTTTKAINGETKTREATAMSSLATPENNASGTSTSSSTTTCGGGGGGAVLSIESEEDWERVVVSPEDKDVVVVVQFTAAWCKPCKEMAPLFAELAQNYPRGQFCQVDVDEFDEIASQHKIAMMPTFVVLKNQNTLDRMMGSNPSRLEQLIDMYVPK</sequence>
<name>A0A7S1D9Q3_CYCTE</name>
<feature type="region of interest" description="Disordered" evidence="1">
    <location>
        <begin position="75"/>
        <end position="112"/>
    </location>
</feature>
<organism evidence="4">
    <name type="scientific">Cyclophora tenuis</name>
    <name type="common">Marine diatom</name>
    <dbReference type="NCBI Taxonomy" id="216820"/>
    <lineage>
        <taxon>Eukaryota</taxon>
        <taxon>Sar</taxon>
        <taxon>Stramenopiles</taxon>
        <taxon>Ochrophyta</taxon>
        <taxon>Bacillariophyta</taxon>
        <taxon>Fragilariophyceae</taxon>
        <taxon>Fragilariophycidae</taxon>
        <taxon>Cyclophorales</taxon>
        <taxon>Cyclophoraceae</taxon>
        <taxon>Cyclophora</taxon>
    </lineage>
</organism>
<evidence type="ECO:0000313" key="4">
    <source>
        <dbReference type="EMBL" id="CAD8942522.1"/>
    </source>
</evidence>
<keyword evidence="2" id="KW-0472">Membrane</keyword>
<proteinExistence type="predicted"/>
<dbReference type="SUPFAM" id="SSF52833">
    <property type="entry name" value="Thioredoxin-like"/>
    <property type="match status" value="1"/>
</dbReference>
<feature type="domain" description="Thioredoxin" evidence="3">
    <location>
        <begin position="86"/>
        <end position="221"/>
    </location>
</feature>
<keyword evidence="2" id="KW-0812">Transmembrane</keyword>
<gene>
    <name evidence="4" type="ORF">CTEN0397_LOCUS13588</name>
</gene>
<dbReference type="CDD" id="cd02947">
    <property type="entry name" value="TRX_family"/>
    <property type="match status" value="1"/>
</dbReference>
<evidence type="ECO:0000259" key="3">
    <source>
        <dbReference type="PROSITE" id="PS51352"/>
    </source>
</evidence>
<dbReference type="Pfam" id="PF00085">
    <property type="entry name" value="Thioredoxin"/>
    <property type="match status" value="1"/>
</dbReference>
<protein>
    <recommendedName>
        <fullName evidence="3">Thioredoxin domain-containing protein</fullName>
    </recommendedName>
</protein>
<feature type="transmembrane region" description="Helical" evidence="2">
    <location>
        <begin position="6"/>
        <end position="28"/>
    </location>
</feature>
<dbReference type="InterPro" id="IPR036249">
    <property type="entry name" value="Thioredoxin-like_sf"/>
</dbReference>